<evidence type="ECO:0000256" key="1">
    <source>
        <dbReference type="SAM" id="Phobius"/>
    </source>
</evidence>
<keyword evidence="1" id="KW-0812">Transmembrane</keyword>
<evidence type="ECO:0000313" key="3">
    <source>
        <dbReference type="EMBL" id="GAY32518.1"/>
    </source>
</evidence>
<protein>
    <recommendedName>
        <fullName evidence="5">Wall-associated receptor kinase C-terminal domain-containing protein</fullName>
    </recommendedName>
</protein>
<accession>A0A2H5MX00</accession>
<gene>
    <name evidence="3" type="ORF">CUMW_285420</name>
</gene>
<evidence type="ECO:0000313" key="4">
    <source>
        <dbReference type="Proteomes" id="UP000236630"/>
    </source>
</evidence>
<evidence type="ECO:0000256" key="2">
    <source>
        <dbReference type="SAM" id="SignalP"/>
    </source>
</evidence>
<keyword evidence="1" id="KW-0472">Membrane</keyword>
<keyword evidence="1" id="KW-1133">Transmembrane helix</keyword>
<name>A0A2H5MX00_CITUN</name>
<keyword evidence="4" id="KW-1185">Reference proteome</keyword>
<sequence>MQNIFHQLLLIFSLLIINTSIAQSVPASFCGKIENREPFLNQNTTKTLTIPHYKRAYRRFLGDDDVESKEEVGLGTRISFDEIPDHLPDVCKECEKPNGNCGVGLKCICHPKECKDKVISNLSGTLNPAGNILIPVLSFTVLMIFWNHR</sequence>
<dbReference type="EMBL" id="BDQV01005469">
    <property type="protein sequence ID" value="GAY32518.1"/>
    <property type="molecule type" value="Genomic_DNA"/>
</dbReference>
<keyword evidence="2" id="KW-0732">Signal</keyword>
<dbReference type="AlphaFoldDB" id="A0A2H5MX00"/>
<feature type="chain" id="PRO_5014148201" description="Wall-associated receptor kinase C-terminal domain-containing protein" evidence="2">
    <location>
        <begin position="23"/>
        <end position="149"/>
    </location>
</feature>
<proteinExistence type="predicted"/>
<comment type="caution">
    <text evidence="3">The sequence shown here is derived from an EMBL/GenBank/DDBJ whole genome shotgun (WGS) entry which is preliminary data.</text>
</comment>
<feature type="transmembrane region" description="Helical" evidence="1">
    <location>
        <begin position="129"/>
        <end position="146"/>
    </location>
</feature>
<evidence type="ECO:0008006" key="5">
    <source>
        <dbReference type="Google" id="ProtNLM"/>
    </source>
</evidence>
<feature type="signal peptide" evidence="2">
    <location>
        <begin position="1"/>
        <end position="22"/>
    </location>
</feature>
<reference evidence="3 4" key="1">
    <citation type="journal article" date="2017" name="Front. Genet.">
        <title>Draft sequencing of the heterozygous diploid genome of Satsuma (Citrus unshiu Marc.) using a hybrid assembly approach.</title>
        <authorList>
            <person name="Shimizu T."/>
            <person name="Tanizawa Y."/>
            <person name="Mochizuki T."/>
            <person name="Nagasaki H."/>
            <person name="Yoshioka T."/>
            <person name="Toyoda A."/>
            <person name="Fujiyama A."/>
            <person name="Kaminuma E."/>
            <person name="Nakamura Y."/>
        </authorList>
    </citation>
    <scope>NUCLEOTIDE SEQUENCE [LARGE SCALE GENOMIC DNA]</scope>
    <source>
        <strain evidence="4">cv. Miyagawa wase</strain>
    </source>
</reference>
<dbReference type="Proteomes" id="UP000236630">
    <property type="component" value="Unassembled WGS sequence"/>
</dbReference>
<organism evidence="3 4">
    <name type="scientific">Citrus unshiu</name>
    <name type="common">Satsuma mandarin</name>
    <name type="synonym">Citrus nobilis var. unshiu</name>
    <dbReference type="NCBI Taxonomy" id="55188"/>
    <lineage>
        <taxon>Eukaryota</taxon>
        <taxon>Viridiplantae</taxon>
        <taxon>Streptophyta</taxon>
        <taxon>Embryophyta</taxon>
        <taxon>Tracheophyta</taxon>
        <taxon>Spermatophyta</taxon>
        <taxon>Magnoliopsida</taxon>
        <taxon>eudicotyledons</taxon>
        <taxon>Gunneridae</taxon>
        <taxon>Pentapetalae</taxon>
        <taxon>rosids</taxon>
        <taxon>malvids</taxon>
        <taxon>Sapindales</taxon>
        <taxon>Rutaceae</taxon>
        <taxon>Aurantioideae</taxon>
        <taxon>Citrus</taxon>
    </lineage>
</organism>